<comment type="caution">
    <text evidence="14">The sequence shown here is derived from an EMBL/GenBank/DDBJ whole genome shotgun (WGS) entry which is preliminary data.</text>
</comment>
<evidence type="ECO:0000256" key="11">
    <source>
        <dbReference type="ARBA" id="ARBA00048996"/>
    </source>
</evidence>
<comment type="subunit">
    <text evidence="5">Heterotetramer of 2 PyrK and 2 PyrD type B subunits.</text>
</comment>
<comment type="catalytic activity">
    <reaction evidence="11">
        <text>(S)-dihydroorotate + NAD(+) = orotate + NADH + H(+)</text>
        <dbReference type="Rhea" id="RHEA:13513"/>
        <dbReference type="ChEBI" id="CHEBI:15378"/>
        <dbReference type="ChEBI" id="CHEBI:30839"/>
        <dbReference type="ChEBI" id="CHEBI:30864"/>
        <dbReference type="ChEBI" id="CHEBI:57540"/>
        <dbReference type="ChEBI" id="CHEBI:57945"/>
        <dbReference type="EC" id="1.3.1.14"/>
    </reaction>
</comment>
<feature type="active site" description="Nucleophile" evidence="12">
    <location>
        <position position="139"/>
    </location>
</feature>
<dbReference type="Pfam" id="PF01180">
    <property type="entry name" value="DHO_dh"/>
    <property type="match status" value="1"/>
</dbReference>
<evidence type="ECO:0000256" key="2">
    <source>
        <dbReference type="ARBA" id="ARBA00004496"/>
    </source>
</evidence>
<proteinExistence type="inferred from homology"/>
<dbReference type="InterPro" id="IPR033888">
    <property type="entry name" value="DHOD_1B"/>
</dbReference>
<keyword evidence="9 12" id="KW-0665">Pyrimidine biosynthesis</keyword>
<protein>
    <recommendedName>
        <fullName evidence="12">Dihydroorotate dehydrogenase</fullName>
        <shortName evidence="12">DHOD</shortName>
        <shortName evidence="12">DHODase</shortName>
        <shortName evidence="12">DHOdehase</shortName>
        <ecNumber evidence="12">1.3.-.-</ecNumber>
    </recommendedName>
</protein>
<feature type="binding site" evidence="12">
    <location>
        <begin position="252"/>
        <end position="253"/>
    </location>
    <ligand>
        <name>FMN</name>
        <dbReference type="ChEBI" id="CHEBI:58210"/>
    </ligand>
</feature>
<feature type="binding site" evidence="12">
    <location>
        <position position="45"/>
    </location>
    <ligand>
        <name>substrate</name>
    </ligand>
</feature>
<accession>A0ABV9FAC2</accession>
<dbReference type="RefSeq" id="WP_378095305.1">
    <property type="nucleotide sequence ID" value="NZ_JBHSEP010000006.1"/>
</dbReference>
<dbReference type="PANTHER" id="PTHR48109">
    <property type="entry name" value="DIHYDROOROTATE DEHYDROGENASE (QUINONE), MITOCHONDRIAL-RELATED"/>
    <property type="match status" value="1"/>
</dbReference>
<feature type="binding site" evidence="12">
    <location>
        <begin position="201"/>
        <end position="202"/>
    </location>
    <ligand>
        <name>substrate</name>
    </ligand>
</feature>
<feature type="binding site" evidence="12">
    <location>
        <position position="99"/>
    </location>
    <ligand>
        <name>FMN</name>
        <dbReference type="ChEBI" id="CHEBI:58210"/>
    </ligand>
</feature>
<dbReference type="NCBIfam" id="TIGR01037">
    <property type="entry name" value="pyrD_sub1_fam"/>
    <property type="match status" value="1"/>
</dbReference>
<dbReference type="CDD" id="cd04740">
    <property type="entry name" value="DHOD_1B_like"/>
    <property type="match status" value="1"/>
</dbReference>
<dbReference type="InterPro" id="IPR013785">
    <property type="entry name" value="Aldolase_TIM"/>
</dbReference>
<feature type="binding site" evidence="12">
    <location>
        <position position="136"/>
    </location>
    <ligand>
        <name>substrate</name>
    </ligand>
</feature>
<evidence type="ECO:0000256" key="6">
    <source>
        <dbReference type="ARBA" id="ARBA00022490"/>
    </source>
</evidence>
<dbReference type="Proteomes" id="UP001596028">
    <property type="component" value="Unassembled WGS sequence"/>
</dbReference>
<feature type="binding site" evidence="12">
    <location>
        <position position="136"/>
    </location>
    <ligand>
        <name>FMN</name>
        <dbReference type="ChEBI" id="CHEBI:58210"/>
    </ligand>
</feature>
<dbReference type="GO" id="GO:0004589">
    <property type="term" value="F:dihydroorotate dehydrogenase (NAD+) activity"/>
    <property type="evidence" value="ECO:0007669"/>
    <property type="project" value="UniProtKB-EC"/>
</dbReference>
<dbReference type="EMBL" id="JBHSEP010000006">
    <property type="protein sequence ID" value="MFC4598746.1"/>
    <property type="molecule type" value="Genomic_DNA"/>
</dbReference>
<feature type="domain" description="Dihydroorotate dehydrogenase catalytic" evidence="13">
    <location>
        <begin position="6"/>
        <end position="295"/>
    </location>
</feature>
<dbReference type="InterPro" id="IPR001295">
    <property type="entry name" value="Dihydroorotate_DH_CS"/>
</dbReference>
<dbReference type="PROSITE" id="PS00912">
    <property type="entry name" value="DHODEHASE_2"/>
    <property type="match status" value="1"/>
</dbReference>
<feature type="binding site" evidence="12">
    <location>
        <position position="200"/>
    </location>
    <ligand>
        <name>FMN</name>
        <dbReference type="ChEBI" id="CHEBI:58210"/>
    </ligand>
</feature>
<evidence type="ECO:0000259" key="13">
    <source>
        <dbReference type="Pfam" id="PF01180"/>
    </source>
</evidence>
<feature type="binding site" evidence="12">
    <location>
        <begin position="274"/>
        <end position="275"/>
    </location>
    <ligand>
        <name>FMN</name>
        <dbReference type="ChEBI" id="CHEBI:58210"/>
    </ligand>
</feature>
<evidence type="ECO:0000256" key="10">
    <source>
        <dbReference type="ARBA" id="ARBA00023002"/>
    </source>
</evidence>
<evidence type="ECO:0000256" key="5">
    <source>
        <dbReference type="ARBA" id="ARBA00011669"/>
    </source>
</evidence>
<keyword evidence="6 12" id="KW-0963">Cytoplasm</keyword>
<keyword evidence="15" id="KW-1185">Reference proteome</keyword>
<feature type="binding site" evidence="12">
    <location>
        <position position="174"/>
    </location>
    <ligand>
        <name>FMN</name>
        <dbReference type="ChEBI" id="CHEBI:58210"/>
    </ligand>
</feature>
<dbReference type="PIRSF" id="PIRSF000164">
    <property type="entry name" value="DHO_oxidase"/>
    <property type="match status" value="1"/>
</dbReference>
<dbReference type="Gene3D" id="3.20.20.70">
    <property type="entry name" value="Aldolase class I"/>
    <property type="match status" value="1"/>
</dbReference>
<evidence type="ECO:0000256" key="3">
    <source>
        <dbReference type="ARBA" id="ARBA00004715"/>
    </source>
</evidence>
<comment type="function">
    <text evidence="1">Catalyzes the conversion of dihydroorotate to orotate with NAD(+) as electron acceptor.</text>
</comment>
<dbReference type="InterPro" id="IPR024920">
    <property type="entry name" value="Dihydroorotate_DH_1"/>
</dbReference>
<feature type="binding site" evidence="12">
    <location>
        <begin position="69"/>
        <end position="73"/>
    </location>
    <ligand>
        <name>substrate</name>
    </ligand>
</feature>
<evidence type="ECO:0000256" key="1">
    <source>
        <dbReference type="ARBA" id="ARBA00003616"/>
    </source>
</evidence>
<keyword evidence="7 12" id="KW-0285">Flavoprotein</keyword>
<name>A0ABV9FAC2_9BACL</name>
<dbReference type="InterPro" id="IPR005720">
    <property type="entry name" value="Dihydroorotate_DH_cat"/>
</dbReference>
<feature type="binding site" evidence="12">
    <location>
        <position position="226"/>
    </location>
    <ligand>
        <name>FMN</name>
        <dbReference type="ChEBI" id="CHEBI:58210"/>
    </ligand>
</feature>
<feature type="binding site" evidence="12">
    <location>
        <position position="21"/>
    </location>
    <ligand>
        <name>FMN</name>
        <dbReference type="ChEBI" id="CHEBI:58210"/>
    </ligand>
</feature>
<reference evidence="15" key="1">
    <citation type="journal article" date="2019" name="Int. J. Syst. Evol. Microbiol.">
        <title>The Global Catalogue of Microorganisms (GCM) 10K type strain sequencing project: providing services to taxonomists for standard genome sequencing and annotation.</title>
        <authorList>
            <consortium name="The Broad Institute Genomics Platform"/>
            <consortium name="The Broad Institute Genome Sequencing Center for Infectious Disease"/>
            <person name="Wu L."/>
            <person name="Ma J."/>
        </authorList>
    </citation>
    <scope>NUCLEOTIDE SEQUENCE [LARGE SCALE GENOMIC DNA]</scope>
    <source>
        <strain evidence="15">CCUG 49571</strain>
    </source>
</reference>
<evidence type="ECO:0000256" key="12">
    <source>
        <dbReference type="HAMAP-Rule" id="MF_00224"/>
    </source>
</evidence>
<comment type="subcellular location">
    <subcellularLocation>
        <location evidence="2 12">Cytoplasm</location>
    </subcellularLocation>
</comment>
<dbReference type="InterPro" id="IPR050074">
    <property type="entry name" value="DHO_dehydrogenase"/>
</dbReference>
<evidence type="ECO:0000256" key="8">
    <source>
        <dbReference type="ARBA" id="ARBA00022643"/>
    </source>
</evidence>
<evidence type="ECO:0000313" key="15">
    <source>
        <dbReference type="Proteomes" id="UP001596028"/>
    </source>
</evidence>
<organism evidence="14 15">
    <name type="scientific">Cohnella hongkongensis</name>
    <dbReference type="NCBI Taxonomy" id="178337"/>
    <lineage>
        <taxon>Bacteria</taxon>
        <taxon>Bacillati</taxon>
        <taxon>Bacillota</taxon>
        <taxon>Bacilli</taxon>
        <taxon>Bacillales</taxon>
        <taxon>Paenibacillaceae</taxon>
        <taxon>Cohnella</taxon>
    </lineage>
</organism>
<gene>
    <name evidence="12" type="primary">pyrD</name>
    <name evidence="14" type="ORF">ACFO3S_10910</name>
</gene>
<comment type="pathway">
    <text evidence="3">Pyrimidine metabolism; UMP biosynthesis via de novo pathway; orotate from (S)-dihydroorotate (NAD(+) route): step 1/1.</text>
</comment>
<feature type="binding site" evidence="12">
    <location>
        <begin position="45"/>
        <end position="46"/>
    </location>
    <ligand>
        <name>FMN</name>
        <dbReference type="ChEBI" id="CHEBI:58210"/>
    </ligand>
</feature>
<dbReference type="SUPFAM" id="SSF51395">
    <property type="entry name" value="FMN-linked oxidoreductases"/>
    <property type="match status" value="1"/>
</dbReference>
<evidence type="ECO:0000256" key="9">
    <source>
        <dbReference type="ARBA" id="ARBA00022975"/>
    </source>
</evidence>
<dbReference type="InterPro" id="IPR049622">
    <property type="entry name" value="Dihydroorotate_DH_I"/>
</dbReference>
<keyword evidence="10 12" id="KW-0560">Oxidoreductase</keyword>
<dbReference type="NCBIfam" id="NF005574">
    <property type="entry name" value="PRK07259.1"/>
    <property type="match status" value="1"/>
</dbReference>
<comment type="cofactor">
    <cofactor evidence="12">
        <name>FMN</name>
        <dbReference type="ChEBI" id="CHEBI:58210"/>
    </cofactor>
    <text evidence="12">Binds 1 FMN per subunit.</text>
</comment>
<evidence type="ECO:0000256" key="4">
    <source>
        <dbReference type="ARBA" id="ARBA00008008"/>
    </source>
</evidence>
<evidence type="ECO:0000313" key="14">
    <source>
        <dbReference type="EMBL" id="MFC4598746.1"/>
    </source>
</evidence>
<dbReference type="PANTHER" id="PTHR48109:SF1">
    <property type="entry name" value="DIHYDROOROTATE DEHYDROGENASE (FUMARATE)"/>
    <property type="match status" value="1"/>
</dbReference>
<dbReference type="HAMAP" id="MF_00224">
    <property type="entry name" value="DHO_dh_type1"/>
    <property type="match status" value="1"/>
</dbReference>
<keyword evidence="8 12" id="KW-0288">FMN</keyword>
<comment type="catalytic activity">
    <reaction evidence="12">
        <text>(S)-dihydroorotate + A = orotate + AH2</text>
        <dbReference type="Rhea" id="RHEA:18073"/>
        <dbReference type="ChEBI" id="CHEBI:13193"/>
        <dbReference type="ChEBI" id="CHEBI:17499"/>
        <dbReference type="ChEBI" id="CHEBI:30839"/>
        <dbReference type="ChEBI" id="CHEBI:30864"/>
    </reaction>
</comment>
<comment type="similarity">
    <text evidence="4 12">Belongs to the dihydroorotate dehydrogenase family. Type 1 subfamily.</text>
</comment>
<dbReference type="EC" id="1.3.-.-" evidence="12"/>
<evidence type="ECO:0000256" key="7">
    <source>
        <dbReference type="ARBA" id="ARBA00022630"/>
    </source>
</evidence>
<dbReference type="InterPro" id="IPR012135">
    <property type="entry name" value="Dihydroorotate_DH_1_2"/>
</dbReference>
<sequence>MSGIACNIGGVTLRNPVMMASGTFGYGREYAAYYPLSLLGGIATKGLTLHPRAGNPGVRVWETASGMLNSVGLENPGVDAFISRELDWMLAQDTAVLINLGGGSLEEYVEGAARIDAACRERTKAGSKLPVLLELNISCPNVKEGGMAFGIETATARSVVRAVREATGLPLVVKLSPNARDIAEMARMCEAEGADAVSLINTVLAMKIDIRARRSVFRQTYAGLSGPAIKPIALRIVHQTAKAVGIPVIGMGGIASAEDAIEFVMAGAEAVQVGTWNFVQPSAGAEIAAGITDWMRSQGVASLGDIRGIV</sequence>